<dbReference type="RefSeq" id="WP_220808520.1">
    <property type="nucleotide sequence ID" value="NZ_BPMK01000009.1"/>
</dbReference>
<dbReference type="Proteomes" id="UP000887222">
    <property type="component" value="Unassembled WGS sequence"/>
</dbReference>
<gene>
    <name evidence="1" type="ORF">NCCP691_23290</name>
</gene>
<protein>
    <submittedName>
        <fullName evidence="1">Uncharacterized protein</fullName>
    </submittedName>
</protein>
<comment type="caution">
    <text evidence="1">The sequence shown here is derived from an EMBL/GenBank/DDBJ whole genome shotgun (WGS) entry which is preliminary data.</text>
</comment>
<dbReference type="EMBL" id="BPMK01000009">
    <property type="protein sequence ID" value="GIZ52315.1"/>
    <property type="molecule type" value="Genomic_DNA"/>
</dbReference>
<evidence type="ECO:0000313" key="2">
    <source>
        <dbReference type="Proteomes" id="UP000887222"/>
    </source>
</evidence>
<proteinExistence type="predicted"/>
<reference evidence="1 2" key="1">
    <citation type="journal article" date="2022" name="Int. J. Syst. Evol. Microbiol.">
        <title>Noviherbaspirillum aridicola sp. nov., isolated from an arid soil in Pakistan.</title>
        <authorList>
            <person name="Khan I.U."/>
            <person name="Saqib M."/>
            <person name="Amin A."/>
            <person name="Hussain F."/>
            <person name="Li L."/>
            <person name="Liu Y.H."/>
            <person name="Fang B.Z."/>
            <person name="Ahmed I."/>
            <person name="Li W.J."/>
        </authorList>
    </citation>
    <scope>NUCLEOTIDE SEQUENCE [LARGE SCALE GENOMIC DNA]</scope>
    <source>
        <strain evidence="1 2">NCCP-691</strain>
    </source>
</reference>
<keyword evidence="2" id="KW-1185">Reference proteome</keyword>
<evidence type="ECO:0000313" key="1">
    <source>
        <dbReference type="EMBL" id="GIZ52315.1"/>
    </source>
</evidence>
<organism evidence="1 2">
    <name type="scientific">Noviherbaspirillum aridicola</name>
    <dbReference type="NCBI Taxonomy" id="2849687"/>
    <lineage>
        <taxon>Bacteria</taxon>
        <taxon>Pseudomonadati</taxon>
        <taxon>Pseudomonadota</taxon>
        <taxon>Betaproteobacteria</taxon>
        <taxon>Burkholderiales</taxon>
        <taxon>Oxalobacteraceae</taxon>
        <taxon>Noviherbaspirillum</taxon>
    </lineage>
</organism>
<name>A0ABQ4Q683_9BURK</name>
<accession>A0ABQ4Q683</accession>
<sequence length="97" mass="10709">MKTLLLLLLVALCGIAWRSPDIMDALGRARPQPQAVQLVVPPGGQAAGQKAMSLHEYAELARTDPDAYRKLLDSMRAPEERSEADKLMNFLARGKHE</sequence>